<evidence type="ECO:0000256" key="3">
    <source>
        <dbReference type="ARBA" id="ARBA00010663"/>
    </source>
</evidence>
<evidence type="ECO:0000256" key="8">
    <source>
        <dbReference type="ARBA" id="ARBA00023040"/>
    </source>
</evidence>
<keyword evidence="9 13" id="KW-0472">Membrane</keyword>
<protein>
    <recommendedName>
        <fullName evidence="13">Vomeronasal type-1 receptor</fullName>
    </recommendedName>
</protein>
<dbReference type="GO" id="GO:0019236">
    <property type="term" value="P:response to pheromone"/>
    <property type="evidence" value="ECO:0007669"/>
    <property type="project" value="UniProtKB-KW"/>
</dbReference>
<dbReference type="KEGG" id="bbis:105001415"/>
<evidence type="ECO:0000313" key="15">
    <source>
        <dbReference type="Proteomes" id="UP000515208"/>
    </source>
</evidence>
<feature type="transmembrane region" description="Helical" evidence="13">
    <location>
        <begin position="125"/>
        <end position="150"/>
    </location>
</feature>
<comment type="function">
    <text evidence="1">Putative pheromone receptor.</text>
</comment>
<proteinExistence type="inferred from homology"/>
<dbReference type="GO" id="GO:0016503">
    <property type="term" value="F:pheromone receptor activity"/>
    <property type="evidence" value="ECO:0007669"/>
    <property type="project" value="InterPro"/>
</dbReference>
<dbReference type="RefSeq" id="XP_010855971.1">
    <property type="nucleotide sequence ID" value="XM_010857669.1"/>
</dbReference>
<feature type="transmembrane region" description="Helical" evidence="13">
    <location>
        <begin position="266"/>
        <end position="288"/>
    </location>
</feature>
<feature type="transmembrane region" description="Helical" evidence="13">
    <location>
        <begin position="235"/>
        <end position="260"/>
    </location>
</feature>
<comment type="subcellular location">
    <subcellularLocation>
        <location evidence="2 13">Cell membrane</location>
        <topology evidence="2 13">Multi-pass membrane protein</topology>
    </subcellularLocation>
</comment>
<keyword evidence="10 13" id="KW-0675">Receptor</keyword>
<dbReference type="GeneID" id="105001415"/>
<dbReference type="Proteomes" id="UP000515208">
    <property type="component" value="Unplaced"/>
</dbReference>
<evidence type="ECO:0000256" key="9">
    <source>
        <dbReference type="ARBA" id="ARBA00023136"/>
    </source>
</evidence>
<dbReference type="GO" id="GO:0007606">
    <property type="term" value="P:sensory perception of chemical stimulus"/>
    <property type="evidence" value="ECO:0007669"/>
    <property type="project" value="UniProtKB-ARBA"/>
</dbReference>
<evidence type="ECO:0000256" key="5">
    <source>
        <dbReference type="ARBA" id="ARBA00022507"/>
    </source>
</evidence>
<feature type="transmembrane region" description="Helical" evidence="13">
    <location>
        <begin position="183"/>
        <end position="207"/>
    </location>
</feature>
<comment type="similarity">
    <text evidence="3 13">Belongs to the G-protein coupled receptor 1 family.</text>
</comment>
<dbReference type="OrthoDB" id="9606139at2759"/>
<dbReference type="FunFam" id="1.20.1070.10:FF:000033">
    <property type="entry name" value="Vomeronasal type-1 receptor"/>
    <property type="match status" value="1"/>
</dbReference>
<evidence type="ECO:0000313" key="16">
    <source>
        <dbReference type="RefSeq" id="XP_010855971.1"/>
    </source>
</evidence>
<reference evidence="16" key="1">
    <citation type="submission" date="2025-08" db="UniProtKB">
        <authorList>
            <consortium name="RefSeq"/>
        </authorList>
    </citation>
    <scope>IDENTIFICATION</scope>
    <source>
        <tissue evidence="16">Blood</tissue>
    </source>
</reference>
<sequence length="314" mass="35799">MFSASLEMGTIFLIQTGIGLMGNISLFCLYNFTLLTGHNLRPIDPILMQLVIANATVLFSKGIPQTLAAFGWRYFLDDTGCKLVFYFHRVATGVSFSTSCLFNGFQALKLKPSIWRWMELQMRALRFIAFCCFLCWIGHILINSCILIIVKGPLNEKNFSTRKNYGYCSWYMTEGSLGSLYTVMYFFLDILSLGFMVWASSSIVLFLCRHKRRIQRICSHRVSPRPSCEGRATRTVLVLVSSFVTFYTVYIILTIWMTLVANPGQWMVNTSVLLATCFPAFSPFVLIIKDTRISQFCFACRARKTLFANVIVVL</sequence>
<gene>
    <name evidence="16" type="primary">LOC105001415</name>
</gene>
<evidence type="ECO:0000256" key="12">
    <source>
        <dbReference type="ARBA" id="ARBA00023224"/>
    </source>
</evidence>
<keyword evidence="7 13" id="KW-1133">Transmembrane helix</keyword>
<evidence type="ECO:0000256" key="11">
    <source>
        <dbReference type="ARBA" id="ARBA00023180"/>
    </source>
</evidence>
<feature type="transmembrane region" description="Helical" evidence="13">
    <location>
        <begin position="46"/>
        <end position="63"/>
    </location>
</feature>
<dbReference type="GO" id="GO:0005886">
    <property type="term" value="C:plasma membrane"/>
    <property type="evidence" value="ECO:0007669"/>
    <property type="project" value="UniProtKB-SubCell"/>
</dbReference>
<dbReference type="InterPro" id="IPR017452">
    <property type="entry name" value="GPCR_Rhodpsn_7TM"/>
</dbReference>
<keyword evidence="6 13" id="KW-0812">Transmembrane</keyword>
<keyword evidence="8 13" id="KW-0297">G-protein coupled receptor</keyword>
<dbReference type="SUPFAM" id="SSF81321">
    <property type="entry name" value="Family A G protein-coupled receptor-like"/>
    <property type="match status" value="1"/>
</dbReference>
<keyword evidence="12 13" id="KW-0807">Transducer</keyword>
<evidence type="ECO:0000259" key="14">
    <source>
        <dbReference type="PROSITE" id="PS50262"/>
    </source>
</evidence>
<dbReference type="PROSITE" id="PS50262">
    <property type="entry name" value="G_PROTEIN_RECEP_F1_2"/>
    <property type="match status" value="1"/>
</dbReference>
<dbReference type="InterPro" id="IPR004072">
    <property type="entry name" value="Vmron_rcpt_1"/>
</dbReference>
<evidence type="ECO:0000256" key="1">
    <source>
        <dbReference type="ARBA" id="ARBA00003878"/>
    </source>
</evidence>
<feature type="domain" description="G-protein coupled receptors family 1 profile" evidence="14">
    <location>
        <begin position="22"/>
        <end position="286"/>
    </location>
</feature>
<organism evidence="15 16">
    <name type="scientific">Bison bison bison</name>
    <name type="common">North American plains bison</name>
    <dbReference type="NCBI Taxonomy" id="43346"/>
    <lineage>
        <taxon>Eukaryota</taxon>
        <taxon>Metazoa</taxon>
        <taxon>Chordata</taxon>
        <taxon>Craniata</taxon>
        <taxon>Vertebrata</taxon>
        <taxon>Euteleostomi</taxon>
        <taxon>Mammalia</taxon>
        <taxon>Eutheria</taxon>
        <taxon>Laurasiatheria</taxon>
        <taxon>Artiodactyla</taxon>
        <taxon>Ruminantia</taxon>
        <taxon>Pecora</taxon>
        <taxon>Bovidae</taxon>
        <taxon>Bovinae</taxon>
        <taxon>Bison</taxon>
    </lineage>
</organism>
<dbReference type="PRINTS" id="PR01534">
    <property type="entry name" value="VOMERONASL1R"/>
</dbReference>
<keyword evidence="5 13" id="KW-0589">Pheromone response</keyword>
<keyword evidence="11" id="KW-0325">Glycoprotein</keyword>
<keyword evidence="4 13" id="KW-1003">Cell membrane</keyword>
<evidence type="ECO:0000256" key="7">
    <source>
        <dbReference type="ARBA" id="ARBA00022989"/>
    </source>
</evidence>
<dbReference type="AlphaFoldDB" id="A0A6P3INX2"/>
<evidence type="ECO:0000256" key="10">
    <source>
        <dbReference type="ARBA" id="ARBA00023170"/>
    </source>
</evidence>
<keyword evidence="15" id="KW-1185">Reference proteome</keyword>
<accession>A0A6P3INX2</accession>
<evidence type="ECO:0000256" key="13">
    <source>
        <dbReference type="RuleBase" id="RU364061"/>
    </source>
</evidence>
<evidence type="ECO:0000256" key="4">
    <source>
        <dbReference type="ARBA" id="ARBA00022475"/>
    </source>
</evidence>
<dbReference type="PANTHER" id="PTHR24062">
    <property type="entry name" value="VOMERONASAL TYPE-1 RECEPTOR"/>
    <property type="match status" value="1"/>
</dbReference>
<dbReference type="Gene3D" id="1.20.1070.10">
    <property type="entry name" value="Rhodopsin 7-helix transmembrane proteins"/>
    <property type="match status" value="1"/>
</dbReference>
<feature type="transmembrane region" description="Helical" evidence="13">
    <location>
        <begin position="12"/>
        <end position="34"/>
    </location>
</feature>
<name>A0A6P3INX2_BISBB</name>
<dbReference type="Pfam" id="PF03402">
    <property type="entry name" value="V1R"/>
    <property type="match status" value="1"/>
</dbReference>
<evidence type="ECO:0000256" key="6">
    <source>
        <dbReference type="ARBA" id="ARBA00022692"/>
    </source>
</evidence>
<evidence type="ECO:0000256" key="2">
    <source>
        <dbReference type="ARBA" id="ARBA00004651"/>
    </source>
</evidence>
<feature type="transmembrane region" description="Helical" evidence="13">
    <location>
        <begin position="83"/>
        <end position="105"/>
    </location>
</feature>